<organism evidence="1 2">
    <name type="scientific">Bauhinia variegata</name>
    <name type="common">Purple orchid tree</name>
    <name type="synonym">Phanera variegata</name>
    <dbReference type="NCBI Taxonomy" id="167791"/>
    <lineage>
        <taxon>Eukaryota</taxon>
        <taxon>Viridiplantae</taxon>
        <taxon>Streptophyta</taxon>
        <taxon>Embryophyta</taxon>
        <taxon>Tracheophyta</taxon>
        <taxon>Spermatophyta</taxon>
        <taxon>Magnoliopsida</taxon>
        <taxon>eudicotyledons</taxon>
        <taxon>Gunneridae</taxon>
        <taxon>Pentapetalae</taxon>
        <taxon>rosids</taxon>
        <taxon>fabids</taxon>
        <taxon>Fabales</taxon>
        <taxon>Fabaceae</taxon>
        <taxon>Cercidoideae</taxon>
        <taxon>Cercideae</taxon>
        <taxon>Bauhiniinae</taxon>
        <taxon>Bauhinia</taxon>
    </lineage>
</organism>
<proteinExistence type="predicted"/>
<dbReference type="EMBL" id="CM039430">
    <property type="protein sequence ID" value="KAI4344930.1"/>
    <property type="molecule type" value="Genomic_DNA"/>
</dbReference>
<evidence type="ECO:0000313" key="1">
    <source>
        <dbReference type="EMBL" id="KAI4344930.1"/>
    </source>
</evidence>
<reference evidence="1 2" key="1">
    <citation type="journal article" date="2022" name="DNA Res.">
        <title>Chromosomal-level genome assembly of the orchid tree Bauhinia variegata (Leguminosae; Cercidoideae) supports the allotetraploid origin hypothesis of Bauhinia.</title>
        <authorList>
            <person name="Zhong Y."/>
            <person name="Chen Y."/>
            <person name="Zheng D."/>
            <person name="Pang J."/>
            <person name="Liu Y."/>
            <person name="Luo S."/>
            <person name="Meng S."/>
            <person name="Qian L."/>
            <person name="Wei D."/>
            <person name="Dai S."/>
            <person name="Zhou R."/>
        </authorList>
    </citation>
    <scope>NUCLEOTIDE SEQUENCE [LARGE SCALE GENOMIC DNA]</scope>
    <source>
        <strain evidence="1">BV-YZ2020</strain>
    </source>
</reference>
<name>A0ACB9PE30_BAUVA</name>
<dbReference type="Proteomes" id="UP000828941">
    <property type="component" value="Chromosome 5"/>
</dbReference>
<accession>A0ACB9PE30</accession>
<protein>
    <submittedName>
        <fullName evidence="1">Uncharacterized protein</fullName>
    </submittedName>
</protein>
<gene>
    <name evidence="1" type="ORF">L6164_012107</name>
</gene>
<evidence type="ECO:0000313" key="2">
    <source>
        <dbReference type="Proteomes" id="UP000828941"/>
    </source>
</evidence>
<comment type="caution">
    <text evidence="1">The sequence shown here is derived from an EMBL/GenBank/DDBJ whole genome shotgun (WGS) entry which is preliminary data.</text>
</comment>
<keyword evidence="2" id="KW-1185">Reference proteome</keyword>
<sequence length="154" mass="16925">MKGLFAVLLMFLVASPCLSIRIISDANPNFNVVDYGARGDGQSDDSAAFVKVWEDVCRATEGTPTLPIPQGKRFLLQPVEFKGACNSTSIIVELQGDLVVPNSMEAWKWADNDKGKRWIRFSRINGLFVNGGGQIDGQGAAWWNYSNSQRPVVC</sequence>